<sequence>MLVTRTVRRGGQEQVVCAVDLEADANTLTREQAELAIAHIVRELTSEQVKLLSPDSPKRAIMSKYQRRIDFLETSVYVSDDGRSAIVIATRG</sequence>
<reference evidence="1 2" key="1">
    <citation type="journal article" date="2016" name="Nat. Commun.">
        <title>Thousands of microbial genomes shed light on interconnected biogeochemical processes in an aquifer system.</title>
        <authorList>
            <person name="Anantharaman K."/>
            <person name="Brown C.T."/>
            <person name="Hug L.A."/>
            <person name="Sharon I."/>
            <person name="Castelle C.J."/>
            <person name="Probst A.J."/>
            <person name="Thomas B.C."/>
            <person name="Singh A."/>
            <person name="Wilkins M.J."/>
            <person name="Karaoz U."/>
            <person name="Brodie E.L."/>
            <person name="Williams K.H."/>
            <person name="Hubbard S.S."/>
            <person name="Banfield J.F."/>
        </authorList>
    </citation>
    <scope>NUCLEOTIDE SEQUENCE [LARGE SCALE GENOMIC DNA]</scope>
</reference>
<gene>
    <name evidence="1" type="ORF">A3C20_00540</name>
</gene>
<name>A0A1F6E4U8_9BACT</name>
<dbReference type="Proteomes" id="UP000176914">
    <property type="component" value="Unassembled WGS sequence"/>
</dbReference>
<dbReference type="AlphaFoldDB" id="A0A1F6E4U8"/>
<evidence type="ECO:0000313" key="1">
    <source>
        <dbReference type="EMBL" id="OGG68661.1"/>
    </source>
</evidence>
<evidence type="ECO:0000313" key="2">
    <source>
        <dbReference type="Proteomes" id="UP000176914"/>
    </source>
</evidence>
<organism evidence="1 2">
    <name type="scientific">Candidatus Kaiserbacteria bacterium RIFCSPHIGHO2_02_FULL_55_25</name>
    <dbReference type="NCBI Taxonomy" id="1798498"/>
    <lineage>
        <taxon>Bacteria</taxon>
        <taxon>Candidatus Kaiseribacteriota</taxon>
    </lineage>
</organism>
<protein>
    <submittedName>
        <fullName evidence="1">Uncharacterized protein</fullName>
    </submittedName>
</protein>
<dbReference type="EMBL" id="MFLL01000030">
    <property type="protein sequence ID" value="OGG68661.1"/>
    <property type="molecule type" value="Genomic_DNA"/>
</dbReference>
<proteinExistence type="predicted"/>
<accession>A0A1F6E4U8</accession>
<comment type="caution">
    <text evidence="1">The sequence shown here is derived from an EMBL/GenBank/DDBJ whole genome shotgun (WGS) entry which is preliminary data.</text>
</comment>